<evidence type="ECO:0000256" key="1">
    <source>
        <dbReference type="SAM" id="Coils"/>
    </source>
</evidence>
<feature type="compositionally biased region" description="Acidic residues" evidence="2">
    <location>
        <begin position="193"/>
        <end position="207"/>
    </location>
</feature>
<feature type="region of interest" description="Disordered" evidence="2">
    <location>
        <begin position="102"/>
        <end position="224"/>
    </location>
</feature>
<dbReference type="OrthoDB" id="429427at2759"/>
<evidence type="ECO:0000313" key="4">
    <source>
        <dbReference type="Proteomes" id="UP000799324"/>
    </source>
</evidence>
<dbReference type="Pfam" id="PF15458">
    <property type="entry name" value="NTR2"/>
    <property type="match status" value="1"/>
</dbReference>
<reference evidence="3" key="1">
    <citation type="journal article" date="2020" name="Stud. Mycol.">
        <title>101 Dothideomycetes genomes: a test case for predicting lifestyles and emergence of pathogens.</title>
        <authorList>
            <person name="Haridas S."/>
            <person name="Albert R."/>
            <person name="Binder M."/>
            <person name="Bloem J."/>
            <person name="Labutti K."/>
            <person name="Salamov A."/>
            <person name="Andreopoulos B."/>
            <person name="Baker S."/>
            <person name="Barry K."/>
            <person name="Bills G."/>
            <person name="Bluhm B."/>
            <person name="Cannon C."/>
            <person name="Castanera R."/>
            <person name="Culley D."/>
            <person name="Daum C."/>
            <person name="Ezra D."/>
            <person name="Gonzalez J."/>
            <person name="Henrissat B."/>
            <person name="Kuo A."/>
            <person name="Liang C."/>
            <person name="Lipzen A."/>
            <person name="Lutzoni F."/>
            <person name="Magnuson J."/>
            <person name="Mondo S."/>
            <person name="Nolan M."/>
            <person name="Ohm R."/>
            <person name="Pangilinan J."/>
            <person name="Park H.-J."/>
            <person name="Ramirez L."/>
            <person name="Alfaro M."/>
            <person name="Sun H."/>
            <person name="Tritt A."/>
            <person name="Yoshinaga Y."/>
            <person name="Zwiers L.-H."/>
            <person name="Turgeon B."/>
            <person name="Goodwin S."/>
            <person name="Spatafora J."/>
            <person name="Crous P."/>
            <person name="Grigoriev I."/>
        </authorList>
    </citation>
    <scope>NUCLEOTIDE SEQUENCE</scope>
    <source>
        <strain evidence="3">CBS 122681</strain>
    </source>
</reference>
<protein>
    <submittedName>
        <fullName evidence="3">Uncharacterized protein</fullName>
    </submittedName>
</protein>
<gene>
    <name evidence="3" type="ORF">K491DRAFT_584638</name>
</gene>
<feature type="region of interest" description="Disordered" evidence="2">
    <location>
        <begin position="392"/>
        <end position="432"/>
    </location>
</feature>
<dbReference type="AlphaFoldDB" id="A0A6A6TVA2"/>
<evidence type="ECO:0000256" key="2">
    <source>
        <dbReference type="SAM" id="MobiDB-lite"/>
    </source>
</evidence>
<feature type="compositionally biased region" description="Polar residues" evidence="2">
    <location>
        <begin position="21"/>
        <end position="31"/>
    </location>
</feature>
<sequence length="432" mass="47887">MRRTGSGRIARKIGAYDEDSGGNTDTSQSGAESRKPDTVVKRPAFAKVKKRSSLRVSFGPGESDGNDGDESSDAAVITPKKSNLSRIAIEKNAELRARLPLVSQLPRASLDEDRPSYSKDHLAELRNSTPATPKDLVPTAQEEEDSQALDIASKFGSSATIRAETPSAIPTQAEIQEKKARRARLAQEQNAHDDEEDRPWASDDDDEFRTSRNEISLRPKEKYAETRLIREDEDMAEGFEDYTEDGNIALGRKAEREAQRKKRVEMAELIKEAEKDSDDDGSDDSEAERHAAYEAAQTRAGTYGKSHEQADDGDKTPPKITPLLDLGDVLQRFQADVQSKEQRKEALLRKLEELKEERVRIAERKTFLQEQLQKTGDEYEKLRQEAGMAALPINGGEGGRLIVNRGLDSMGTTPVGQRSENDTDELGSASET</sequence>
<feature type="region of interest" description="Disordered" evidence="2">
    <location>
        <begin position="1"/>
        <end position="82"/>
    </location>
</feature>
<keyword evidence="4" id="KW-1185">Reference proteome</keyword>
<feature type="coiled-coil region" evidence="1">
    <location>
        <begin position="330"/>
        <end position="385"/>
    </location>
</feature>
<evidence type="ECO:0000313" key="3">
    <source>
        <dbReference type="EMBL" id="KAF2662913.1"/>
    </source>
</evidence>
<dbReference type="GO" id="GO:0000390">
    <property type="term" value="P:spliceosomal complex disassembly"/>
    <property type="evidence" value="ECO:0007669"/>
    <property type="project" value="InterPro"/>
</dbReference>
<feature type="compositionally biased region" description="Basic and acidic residues" evidence="2">
    <location>
        <begin position="109"/>
        <end position="124"/>
    </location>
</feature>
<organism evidence="3 4">
    <name type="scientific">Lophiostoma macrostomum CBS 122681</name>
    <dbReference type="NCBI Taxonomy" id="1314788"/>
    <lineage>
        <taxon>Eukaryota</taxon>
        <taxon>Fungi</taxon>
        <taxon>Dikarya</taxon>
        <taxon>Ascomycota</taxon>
        <taxon>Pezizomycotina</taxon>
        <taxon>Dothideomycetes</taxon>
        <taxon>Pleosporomycetidae</taxon>
        <taxon>Pleosporales</taxon>
        <taxon>Lophiostomataceae</taxon>
        <taxon>Lophiostoma</taxon>
    </lineage>
</organism>
<feature type="compositionally biased region" description="Basic and acidic residues" evidence="2">
    <location>
        <begin position="305"/>
        <end position="317"/>
    </location>
</feature>
<proteinExistence type="predicted"/>
<dbReference type="GO" id="GO:0071008">
    <property type="term" value="C:U2-type post-mRNA release spliceosomal complex"/>
    <property type="evidence" value="ECO:0007669"/>
    <property type="project" value="InterPro"/>
</dbReference>
<feature type="compositionally biased region" description="Basic and acidic residues" evidence="2">
    <location>
        <begin position="208"/>
        <end position="224"/>
    </location>
</feature>
<feature type="compositionally biased region" description="Acidic residues" evidence="2">
    <location>
        <begin position="275"/>
        <end position="286"/>
    </location>
</feature>
<accession>A0A6A6TVA2</accession>
<dbReference type="EMBL" id="MU004288">
    <property type="protein sequence ID" value="KAF2662913.1"/>
    <property type="molecule type" value="Genomic_DNA"/>
</dbReference>
<dbReference type="Proteomes" id="UP000799324">
    <property type="component" value="Unassembled WGS sequence"/>
</dbReference>
<name>A0A6A6TVA2_9PLEO</name>
<feature type="region of interest" description="Disordered" evidence="2">
    <location>
        <begin position="245"/>
        <end position="322"/>
    </location>
</feature>
<feature type="compositionally biased region" description="Basic and acidic residues" evidence="2">
    <location>
        <begin position="252"/>
        <end position="274"/>
    </location>
</feature>
<keyword evidence="1" id="KW-0175">Coiled coil</keyword>
<feature type="compositionally biased region" description="Basic residues" evidence="2">
    <location>
        <begin position="1"/>
        <end position="11"/>
    </location>
</feature>
<dbReference type="InterPro" id="IPR028211">
    <property type="entry name" value="Ntr2"/>
</dbReference>